<dbReference type="EMBL" id="MFKF01000284">
    <property type="protein sequence ID" value="OGG46792.1"/>
    <property type="molecule type" value="Genomic_DNA"/>
</dbReference>
<evidence type="ECO:0000256" key="1">
    <source>
        <dbReference type="ARBA" id="ARBA00010062"/>
    </source>
</evidence>
<comment type="caution">
    <text evidence="6">The sequence shown here is derived from an EMBL/GenBank/DDBJ whole genome shotgun (WGS) entry which is preliminary data.</text>
</comment>
<evidence type="ECO:0000259" key="5">
    <source>
        <dbReference type="Pfam" id="PF13458"/>
    </source>
</evidence>
<sequence>MLAIGVVLLVAAVLGCGDDPNAIKIAVAGPFSGSAAAYGEMVKKGATLKAEEINAGGGIQGRKVKLVFGDDGGDPKDAATVATRFASDPTVPVVIGHFNSSCTLAGKPIYRDRGVVQLSPGSTNVNVCEGSEWTFRAIYRDDFQGTFLARYAGRKLGFRKAAVFYDNDDYGTGLRTAFSQEARRCSLRVVVEAGYPREATDFAPALTAVKGSGVDVIFIAGLYREAALITRQARKLGMTLPILGADGLSSPGYVELAKGDAEGTLLTTPFRFDAGGEKAKAMLRAFRAKYQEDPDCWAALTYDSVGLAAHVIAKAGTDRRAIREALAGMQTREAGYEGVTGAIFFDANRECQRPAYVSVIRGGAIVAAPVQMLE</sequence>
<dbReference type="CDD" id="cd06349">
    <property type="entry name" value="PBP1_ABC_HAAT-like"/>
    <property type="match status" value="1"/>
</dbReference>
<dbReference type="GO" id="GO:0006865">
    <property type="term" value="P:amino acid transport"/>
    <property type="evidence" value="ECO:0007669"/>
    <property type="project" value="UniProtKB-KW"/>
</dbReference>
<comment type="similarity">
    <text evidence="1">Belongs to the leucine-binding protein family.</text>
</comment>
<keyword evidence="4" id="KW-0029">Amino-acid transport</keyword>
<proteinExistence type="inferred from homology"/>
<dbReference type="AlphaFoldDB" id="A0A1F6CD00"/>
<keyword evidence="2" id="KW-0813">Transport</keyword>
<dbReference type="SUPFAM" id="SSF53822">
    <property type="entry name" value="Periplasmic binding protein-like I"/>
    <property type="match status" value="1"/>
</dbReference>
<dbReference type="InterPro" id="IPR028082">
    <property type="entry name" value="Peripla_BP_I"/>
</dbReference>
<dbReference type="Pfam" id="PF13458">
    <property type="entry name" value="Peripla_BP_6"/>
    <property type="match status" value="1"/>
</dbReference>
<protein>
    <recommendedName>
        <fullName evidence="5">Leucine-binding protein domain-containing protein</fullName>
    </recommendedName>
</protein>
<dbReference type="InterPro" id="IPR000709">
    <property type="entry name" value="Leu_Ile_Val-bd"/>
</dbReference>
<dbReference type="InterPro" id="IPR028081">
    <property type="entry name" value="Leu-bd"/>
</dbReference>
<evidence type="ECO:0000256" key="3">
    <source>
        <dbReference type="ARBA" id="ARBA00022729"/>
    </source>
</evidence>
<accession>A0A1F6CD00</accession>
<keyword evidence="3" id="KW-0732">Signal</keyword>
<dbReference type="PRINTS" id="PR00337">
    <property type="entry name" value="LEUILEVALBP"/>
</dbReference>
<gene>
    <name evidence="6" type="ORF">A3F84_23315</name>
</gene>
<evidence type="ECO:0000313" key="7">
    <source>
        <dbReference type="Proteomes" id="UP000178606"/>
    </source>
</evidence>
<evidence type="ECO:0000256" key="2">
    <source>
        <dbReference type="ARBA" id="ARBA00022448"/>
    </source>
</evidence>
<dbReference type="PANTHER" id="PTHR47151:SF2">
    <property type="entry name" value="AMINO ACID BINDING PROTEIN"/>
    <property type="match status" value="1"/>
</dbReference>
<reference evidence="6 7" key="1">
    <citation type="journal article" date="2016" name="Nat. Commun.">
        <title>Thousands of microbial genomes shed light on interconnected biogeochemical processes in an aquifer system.</title>
        <authorList>
            <person name="Anantharaman K."/>
            <person name="Brown C.T."/>
            <person name="Hug L.A."/>
            <person name="Sharon I."/>
            <person name="Castelle C.J."/>
            <person name="Probst A.J."/>
            <person name="Thomas B.C."/>
            <person name="Singh A."/>
            <person name="Wilkins M.J."/>
            <person name="Karaoz U."/>
            <person name="Brodie E.L."/>
            <person name="Williams K.H."/>
            <person name="Hubbard S.S."/>
            <person name="Banfield J.F."/>
        </authorList>
    </citation>
    <scope>NUCLEOTIDE SEQUENCE [LARGE SCALE GENOMIC DNA]</scope>
    <source>
        <strain evidence="7">RIFCSPLOWO2_12_FULL_64_10</strain>
    </source>
</reference>
<evidence type="ECO:0000256" key="4">
    <source>
        <dbReference type="ARBA" id="ARBA00022970"/>
    </source>
</evidence>
<name>A0A1F6CD00_HANXR</name>
<evidence type="ECO:0000313" key="6">
    <source>
        <dbReference type="EMBL" id="OGG46792.1"/>
    </source>
</evidence>
<feature type="domain" description="Leucine-binding protein" evidence="5">
    <location>
        <begin position="23"/>
        <end position="363"/>
    </location>
</feature>
<dbReference type="Proteomes" id="UP000178606">
    <property type="component" value="Unassembled WGS sequence"/>
</dbReference>
<dbReference type="PANTHER" id="PTHR47151">
    <property type="entry name" value="LEU/ILE/VAL-BINDING ABC TRANSPORTER SUBUNIT"/>
    <property type="match status" value="1"/>
</dbReference>
<dbReference type="Gene3D" id="3.40.50.2300">
    <property type="match status" value="2"/>
</dbReference>
<organism evidence="6 7">
    <name type="scientific">Handelsmanbacteria sp. (strain RIFCSPLOWO2_12_FULL_64_10)</name>
    <dbReference type="NCBI Taxonomy" id="1817868"/>
    <lineage>
        <taxon>Bacteria</taxon>
        <taxon>Candidatus Handelsmaniibacteriota</taxon>
    </lineage>
</organism>